<dbReference type="PANTHER" id="PTHR13356">
    <property type="entry name" value="OB FOLD NUCLEIC ACID BINDING PROTEIN-RELATED"/>
    <property type="match status" value="1"/>
</dbReference>
<feature type="compositionally biased region" description="Polar residues" evidence="2">
    <location>
        <begin position="144"/>
        <end position="170"/>
    </location>
</feature>
<organism evidence="3 4">
    <name type="scientific">Clytia hemisphaerica</name>
    <dbReference type="NCBI Taxonomy" id="252671"/>
    <lineage>
        <taxon>Eukaryota</taxon>
        <taxon>Metazoa</taxon>
        <taxon>Cnidaria</taxon>
        <taxon>Hydrozoa</taxon>
        <taxon>Hydroidolina</taxon>
        <taxon>Leptothecata</taxon>
        <taxon>Obeliida</taxon>
        <taxon>Clytiidae</taxon>
        <taxon>Clytia</taxon>
    </lineage>
</organism>
<dbReference type="AlphaFoldDB" id="A0A7M5WUZ0"/>
<sequence length="236" mass="25833">MADENKMSVVKDVRPGTKNLNLVFIVIDVGKPNKTKDGNDIRTVKVADKSGSINMSVWNDYGAAIQPGDIIRFTKGYAQIFKNQLTLYVGRSGSMEKIGEFCLLFSEVPNLSDPNQDFIQMAKQHLTDKPGGQSTPPPPPPPMETNTNQGPTSPQMQKPTGGSGGPNNQRFHPYQRPIASSNSGGNEKADPRLLRRQNSDNNVKQMPTDPRQRGNPAAASAPKPAQVNTSRDPRRR</sequence>
<dbReference type="OrthoDB" id="295715at2759"/>
<evidence type="ECO:0000313" key="3">
    <source>
        <dbReference type="EnsemblMetazoa" id="CLYHEMP013554.1"/>
    </source>
</evidence>
<dbReference type="GO" id="GO:0044818">
    <property type="term" value="P:mitotic G2/M transition checkpoint"/>
    <property type="evidence" value="ECO:0007669"/>
    <property type="project" value="TreeGrafter"/>
</dbReference>
<dbReference type="FunFam" id="2.40.50.140:FF:000072">
    <property type="entry name" value="SOSS complex subunit B2"/>
    <property type="match status" value="1"/>
</dbReference>
<proteinExistence type="predicted"/>
<evidence type="ECO:0000256" key="1">
    <source>
        <dbReference type="ARBA" id="ARBA00023125"/>
    </source>
</evidence>
<dbReference type="InterPro" id="IPR012340">
    <property type="entry name" value="NA-bd_OB-fold"/>
</dbReference>
<evidence type="ECO:0000313" key="4">
    <source>
        <dbReference type="Proteomes" id="UP000594262"/>
    </source>
</evidence>
<keyword evidence="4" id="KW-1185">Reference proteome</keyword>
<protein>
    <submittedName>
        <fullName evidence="3">Uncharacterized protein</fullName>
    </submittedName>
</protein>
<dbReference type="Gene3D" id="2.40.50.140">
    <property type="entry name" value="Nucleic acid-binding proteins"/>
    <property type="match status" value="1"/>
</dbReference>
<dbReference type="GO" id="GO:0070876">
    <property type="term" value="C:SOSS complex"/>
    <property type="evidence" value="ECO:0007669"/>
    <property type="project" value="TreeGrafter"/>
</dbReference>
<dbReference type="SUPFAM" id="SSF50249">
    <property type="entry name" value="Nucleic acid-binding proteins"/>
    <property type="match status" value="1"/>
</dbReference>
<feature type="region of interest" description="Disordered" evidence="2">
    <location>
        <begin position="126"/>
        <end position="236"/>
    </location>
</feature>
<dbReference type="InterPro" id="IPR051231">
    <property type="entry name" value="SOSS-B"/>
</dbReference>
<dbReference type="GO" id="GO:0000724">
    <property type="term" value="P:double-strand break repair via homologous recombination"/>
    <property type="evidence" value="ECO:0007669"/>
    <property type="project" value="TreeGrafter"/>
</dbReference>
<keyword evidence="1" id="KW-0238">DNA-binding</keyword>
<dbReference type="GO" id="GO:0005694">
    <property type="term" value="C:chromosome"/>
    <property type="evidence" value="ECO:0007669"/>
    <property type="project" value="UniProtKB-ARBA"/>
</dbReference>
<dbReference type="PANTHER" id="PTHR13356:SF0">
    <property type="entry name" value="SOSS COMPLEX SUBUNIT B HOMOLOG"/>
    <property type="match status" value="1"/>
</dbReference>
<dbReference type="EnsemblMetazoa" id="CLYHEMT013554.1">
    <property type="protein sequence ID" value="CLYHEMP013554.1"/>
    <property type="gene ID" value="CLYHEMG013554"/>
</dbReference>
<dbReference type="CDD" id="cd04491">
    <property type="entry name" value="SoSSB_OBF"/>
    <property type="match status" value="1"/>
</dbReference>
<reference evidence="3" key="1">
    <citation type="submission" date="2021-01" db="UniProtKB">
        <authorList>
            <consortium name="EnsemblMetazoa"/>
        </authorList>
    </citation>
    <scope>IDENTIFICATION</scope>
</reference>
<evidence type="ECO:0000256" key="2">
    <source>
        <dbReference type="SAM" id="MobiDB-lite"/>
    </source>
</evidence>
<dbReference type="GeneID" id="136819445"/>
<dbReference type="GO" id="GO:0003677">
    <property type="term" value="F:DNA binding"/>
    <property type="evidence" value="ECO:0007669"/>
    <property type="project" value="UniProtKB-KW"/>
</dbReference>
<name>A0A7M5WUZ0_9CNID</name>
<dbReference type="GO" id="GO:0010212">
    <property type="term" value="P:response to ionizing radiation"/>
    <property type="evidence" value="ECO:0007669"/>
    <property type="project" value="TreeGrafter"/>
</dbReference>
<dbReference type="Proteomes" id="UP000594262">
    <property type="component" value="Unplaced"/>
</dbReference>
<accession>A0A7M5WUZ0</accession>
<dbReference type="RefSeq" id="XP_066931769.1">
    <property type="nucleotide sequence ID" value="XM_067075668.1"/>
</dbReference>